<dbReference type="AlphaFoldDB" id="A0A9D3XSS4"/>
<reference evidence="2" key="1">
    <citation type="submission" date="2021-09" db="EMBL/GenBank/DDBJ databases">
        <title>The genome of Mauremys mutica provides insights into the evolution of semi-aquatic lifestyle.</title>
        <authorList>
            <person name="Gong S."/>
            <person name="Gao Y."/>
        </authorList>
    </citation>
    <scope>NUCLEOTIDE SEQUENCE</scope>
    <source>
        <strain evidence="2">MM-2020</strain>
        <tissue evidence="2">Muscle</tissue>
    </source>
</reference>
<protein>
    <submittedName>
        <fullName evidence="2">Uncharacterized protein</fullName>
    </submittedName>
</protein>
<dbReference type="EMBL" id="JAHDVG010000463">
    <property type="protein sequence ID" value="KAH1186969.1"/>
    <property type="molecule type" value="Genomic_DNA"/>
</dbReference>
<proteinExistence type="predicted"/>
<evidence type="ECO:0000313" key="2">
    <source>
        <dbReference type="EMBL" id="KAH1186969.1"/>
    </source>
</evidence>
<keyword evidence="3" id="KW-1185">Reference proteome</keyword>
<sequence>MKKNCPLRGGRTQVEGPVDPKGSRSNGVEAAEMAVDLPESHPWGMADKETGTEWSQQEAGTAAGCLLQLAPQQTLKEEGPGESVLRVQLEAAEQTHHEAKARAPDLTKEYAAVLDEETHLWKHLEESERK</sequence>
<name>A0A9D3XSS4_9SAUR</name>
<gene>
    <name evidence="2" type="ORF">KIL84_019718</name>
</gene>
<feature type="region of interest" description="Disordered" evidence="1">
    <location>
        <begin position="1"/>
        <end position="27"/>
    </location>
</feature>
<organism evidence="2 3">
    <name type="scientific">Mauremys mutica</name>
    <name type="common">yellowpond turtle</name>
    <dbReference type="NCBI Taxonomy" id="74926"/>
    <lineage>
        <taxon>Eukaryota</taxon>
        <taxon>Metazoa</taxon>
        <taxon>Chordata</taxon>
        <taxon>Craniata</taxon>
        <taxon>Vertebrata</taxon>
        <taxon>Euteleostomi</taxon>
        <taxon>Archelosauria</taxon>
        <taxon>Testudinata</taxon>
        <taxon>Testudines</taxon>
        <taxon>Cryptodira</taxon>
        <taxon>Durocryptodira</taxon>
        <taxon>Testudinoidea</taxon>
        <taxon>Geoemydidae</taxon>
        <taxon>Geoemydinae</taxon>
        <taxon>Mauremys</taxon>
    </lineage>
</organism>
<accession>A0A9D3XSS4</accession>
<evidence type="ECO:0000313" key="3">
    <source>
        <dbReference type="Proteomes" id="UP000827986"/>
    </source>
</evidence>
<comment type="caution">
    <text evidence="2">The sequence shown here is derived from an EMBL/GenBank/DDBJ whole genome shotgun (WGS) entry which is preliminary data.</text>
</comment>
<evidence type="ECO:0000256" key="1">
    <source>
        <dbReference type="SAM" id="MobiDB-lite"/>
    </source>
</evidence>
<dbReference type="Proteomes" id="UP000827986">
    <property type="component" value="Unassembled WGS sequence"/>
</dbReference>